<gene>
    <name evidence="5" type="ORF">ACFS25_26250</name>
</gene>
<dbReference type="GO" id="GO:0016787">
    <property type="term" value="F:hydrolase activity"/>
    <property type="evidence" value="ECO:0007669"/>
    <property type="project" value="UniProtKB-KW"/>
</dbReference>
<evidence type="ECO:0000256" key="2">
    <source>
        <dbReference type="ARBA" id="ARBA00022801"/>
    </source>
</evidence>
<dbReference type="Gene3D" id="3.40.50.1820">
    <property type="entry name" value="alpha/beta hydrolase"/>
    <property type="match status" value="1"/>
</dbReference>
<dbReference type="RefSeq" id="WP_381507142.1">
    <property type="nucleotide sequence ID" value="NZ_JBHUOM010000024.1"/>
</dbReference>
<evidence type="ECO:0000256" key="4">
    <source>
        <dbReference type="SAM" id="SignalP"/>
    </source>
</evidence>
<feature type="repeat" description="TPR" evidence="3">
    <location>
        <begin position="338"/>
        <end position="371"/>
    </location>
</feature>
<comment type="caution">
    <text evidence="5">The sequence shown here is derived from an EMBL/GenBank/DDBJ whole genome shotgun (WGS) entry which is preliminary data.</text>
</comment>
<dbReference type="Proteomes" id="UP001597512">
    <property type="component" value="Unassembled WGS sequence"/>
</dbReference>
<evidence type="ECO:0000256" key="1">
    <source>
        <dbReference type="ARBA" id="ARBA00005622"/>
    </source>
</evidence>
<evidence type="ECO:0000256" key="3">
    <source>
        <dbReference type="PROSITE-ProRule" id="PRU00339"/>
    </source>
</evidence>
<name>A0ABW6ARR0_9BACT</name>
<dbReference type="SMART" id="SM00028">
    <property type="entry name" value="TPR"/>
    <property type="match status" value="1"/>
</dbReference>
<evidence type="ECO:0000313" key="6">
    <source>
        <dbReference type="Proteomes" id="UP001597512"/>
    </source>
</evidence>
<keyword evidence="2 5" id="KW-0378">Hydrolase</keyword>
<keyword evidence="6" id="KW-1185">Reference proteome</keyword>
<dbReference type="InterPro" id="IPR019734">
    <property type="entry name" value="TPR_rpt"/>
</dbReference>
<dbReference type="Pfam" id="PF13424">
    <property type="entry name" value="TPR_12"/>
    <property type="match status" value="1"/>
</dbReference>
<organism evidence="5 6">
    <name type="scientific">Spirosoma flavum</name>
    <dbReference type="NCBI Taxonomy" id="2048557"/>
    <lineage>
        <taxon>Bacteria</taxon>
        <taxon>Pseudomonadati</taxon>
        <taxon>Bacteroidota</taxon>
        <taxon>Cytophagia</taxon>
        <taxon>Cytophagales</taxon>
        <taxon>Cytophagaceae</taxon>
        <taxon>Spirosoma</taxon>
    </lineage>
</organism>
<evidence type="ECO:0000313" key="5">
    <source>
        <dbReference type="EMBL" id="MFD2937304.1"/>
    </source>
</evidence>
<dbReference type="PANTHER" id="PTHR40841:SF2">
    <property type="entry name" value="SIDEROPHORE-DEGRADING ESTERASE (EUROFUNG)"/>
    <property type="match status" value="1"/>
</dbReference>
<dbReference type="Gene3D" id="1.25.40.10">
    <property type="entry name" value="Tetratricopeptide repeat domain"/>
    <property type="match status" value="1"/>
</dbReference>
<dbReference type="SUPFAM" id="SSF53474">
    <property type="entry name" value="alpha/beta-Hydrolases"/>
    <property type="match status" value="1"/>
</dbReference>
<feature type="chain" id="PRO_5047502937" evidence="4">
    <location>
        <begin position="21"/>
        <end position="382"/>
    </location>
</feature>
<dbReference type="EMBL" id="JBHUOM010000024">
    <property type="protein sequence ID" value="MFD2937304.1"/>
    <property type="molecule type" value="Genomic_DNA"/>
</dbReference>
<proteinExistence type="inferred from homology"/>
<accession>A0ABW6ARR0</accession>
<feature type="signal peptide" evidence="4">
    <location>
        <begin position="1"/>
        <end position="20"/>
    </location>
</feature>
<dbReference type="SUPFAM" id="SSF48452">
    <property type="entry name" value="TPR-like"/>
    <property type="match status" value="1"/>
</dbReference>
<protein>
    <submittedName>
        <fullName evidence="5">Alpha/beta hydrolase-fold protein</fullName>
    </submittedName>
</protein>
<dbReference type="PANTHER" id="PTHR40841">
    <property type="entry name" value="SIDEROPHORE TRIACETYLFUSARININE C ESTERASE"/>
    <property type="match status" value="1"/>
</dbReference>
<comment type="similarity">
    <text evidence="1">Belongs to the esterase D family.</text>
</comment>
<dbReference type="InterPro" id="IPR052558">
    <property type="entry name" value="Siderophore_Hydrolase_D"/>
</dbReference>
<reference evidence="6" key="1">
    <citation type="journal article" date="2019" name="Int. J. Syst. Evol. Microbiol.">
        <title>The Global Catalogue of Microorganisms (GCM) 10K type strain sequencing project: providing services to taxonomists for standard genome sequencing and annotation.</title>
        <authorList>
            <consortium name="The Broad Institute Genomics Platform"/>
            <consortium name="The Broad Institute Genome Sequencing Center for Infectious Disease"/>
            <person name="Wu L."/>
            <person name="Ma J."/>
        </authorList>
    </citation>
    <scope>NUCLEOTIDE SEQUENCE [LARGE SCALE GENOMIC DNA]</scope>
    <source>
        <strain evidence="6">KCTC 52490</strain>
    </source>
</reference>
<dbReference type="PROSITE" id="PS50005">
    <property type="entry name" value="TPR"/>
    <property type="match status" value="1"/>
</dbReference>
<dbReference type="InterPro" id="IPR029058">
    <property type="entry name" value="AB_hydrolase_fold"/>
</dbReference>
<keyword evidence="4" id="KW-0732">Signal</keyword>
<sequence>MRSNRFCLLLFLLLSFTSQSQPIGTVSIGSEHTLISRVLGEERHYFINLPASYQKDEVYTDKKYPVLILLDADNNFRFASSMIQFMSAGETEQIPEMIVVAVVNTARTRDMTTGLGGQKDNFLTFLESELLPQIDQQYRTLTYRVLVGHSLAGLFVLNCFLQQRAFQAYIAIDPTLTWGQNAVIKKATPILTSNQSVTSTLFLAQANNPFEPGQHIGLRGNAFDTFRALLIGNQSKHLAHQYMFYPQENHYSVPLQSFRDGLLFVFNGYEFPIQTFLDQGRMSIVSHYKRFTERLGTFVLPPGKVINQMGHFLLQSQKQVDKALQLFKLNEEYYPHSVVTYNSLGEAYKLKGDKQTAIRYYEKSLALDTSNEKANKAIQELK</sequence>
<dbReference type="InterPro" id="IPR000801">
    <property type="entry name" value="Esterase-like"/>
</dbReference>
<dbReference type="Pfam" id="PF00756">
    <property type="entry name" value="Esterase"/>
    <property type="match status" value="1"/>
</dbReference>
<dbReference type="InterPro" id="IPR011990">
    <property type="entry name" value="TPR-like_helical_dom_sf"/>
</dbReference>
<keyword evidence="3" id="KW-0802">TPR repeat</keyword>